<dbReference type="RefSeq" id="WP_069966654.1">
    <property type="nucleotide sequence ID" value="NZ_CM124774.1"/>
</dbReference>
<gene>
    <name evidence="1" type="ORF">BH720_07980</name>
</gene>
<dbReference type="EMBL" id="MJGC01000045">
    <property type="protein sequence ID" value="OEJ75707.1"/>
    <property type="molecule type" value="Genomic_DNA"/>
</dbReference>
<proteinExistence type="predicted"/>
<name>A0A1E5QMA0_9CYAN</name>
<reference evidence="1" key="1">
    <citation type="submission" date="2016-09" db="EMBL/GenBank/DDBJ databases">
        <title>Draft genome of thermotolerant cyanobacterium Desertifilum sp. strain IPPAS B-1220.</title>
        <authorList>
            <person name="Sinetova M.A."/>
            <person name="Bolakhan K."/>
            <person name="Zayadan B.K."/>
            <person name="Mironov K.S."/>
            <person name="Ustinova V."/>
            <person name="Kupriyanova E.V."/>
            <person name="Sidorov R.A."/>
            <person name="Skrypnik A.N."/>
            <person name="Gogoleva N.E."/>
            <person name="Gogolev Y.V."/>
            <person name="Los D.A."/>
        </authorList>
    </citation>
    <scope>NUCLEOTIDE SEQUENCE [LARGE SCALE GENOMIC DNA]</scope>
    <source>
        <strain evidence="1">IPPAS B-1220</strain>
    </source>
</reference>
<sequence length="285" mass="31036">MLAQTLKVSKKHASLISLVSLTCLSFAFAFTLLRNQVSRNSVISEAVCQQIVKEDAAVTLSQISQLQGKEGVEKASIRQALGSPYCILPKTSIRSGVITEREAYQTDDKGRLIIAYESDRYLGYGLEPGQTGSGFWPFSTSETFRPNLKQIDIKEIWENHSGQKIAGHPVVGGLGDISLEYRGNIVAPLGGEVEGNFVLATETSLVKNPSNCVLYSTPQQPGYLVKLCGLKERNSGDIKAGEAIGKTDGLLHLSLLTFRRSSSERPQWIYVSPSTQLIASVLSEN</sequence>
<accession>A0A1E5QMA0</accession>
<evidence type="ECO:0000313" key="1">
    <source>
        <dbReference type="EMBL" id="OEJ75707.1"/>
    </source>
</evidence>
<comment type="caution">
    <text evidence="1">The sequence shown here is derived from an EMBL/GenBank/DDBJ whole genome shotgun (WGS) entry which is preliminary data.</text>
</comment>
<organism evidence="1">
    <name type="scientific">Desertifilum tharense IPPAS B-1220</name>
    <dbReference type="NCBI Taxonomy" id="1781255"/>
    <lineage>
        <taxon>Bacteria</taxon>
        <taxon>Bacillati</taxon>
        <taxon>Cyanobacteriota</taxon>
        <taxon>Cyanophyceae</taxon>
        <taxon>Desertifilales</taxon>
        <taxon>Desertifilaceae</taxon>
        <taxon>Desertifilum</taxon>
    </lineage>
</organism>
<dbReference type="AlphaFoldDB" id="A0A1E5QMA0"/>
<protein>
    <submittedName>
        <fullName evidence="1">Uncharacterized protein</fullName>
    </submittedName>
</protein>
<dbReference type="OrthoDB" id="530574at2"/>